<proteinExistence type="predicted"/>
<organism evidence="2 3">
    <name type="scientific">Albimonas donghaensis</name>
    <dbReference type="NCBI Taxonomy" id="356660"/>
    <lineage>
        <taxon>Bacteria</taxon>
        <taxon>Pseudomonadati</taxon>
        <taxon>Pseudomonadota</taxon>
        <taxon>Alphaproteobacteria</taxon>
        <taxon>Rhodobacterales</taxon>
        <taxon>Paracoccaceae</taxon>
        <taxon>Albimonas</taxon>
    </lineage>
</organism>
<name>A0A1H3FGA1_9RHOB</name>
<keyword evidence="3" id="KW-1185">Reference proteome</keyword>
<dbReference type="EMBL" id="FNMZ01000012">
    <property type="protein sequence ID" value="SDX90072.1"/>
    <property type="molecule type" value="Genomic_DNA"/>
</dbReference>
<dbReference type="OrthoDB" id="7667008at2"/>
<dbReference type="RefSeq" id="WP_092685282.1">
    <property type="nucleotide sequence ID" value="NZ_FNMZ01000012.1"/>
</dbReference>
<gene>
    <name evidence="2" type="ORF">SAMN05444336_112106</name>
</gene>
<evidence type="ECO:0000313" key="3">
    <source>
        <dbReference type="Proteomes" id="UP000199118"/>
    </source>
</evidence>
<evidence type="ECO:0000256" key="1">
    <source>
        <dbReference type="SAM" id="MobiDB-lite"/>
    </source>
</evidence>
<dbReference type="STRING" id="356660.SAMN05444336_112106"/>
<feature type="region of interest" description="Disordered" evidence="1">
    <location>
        <begin position="1"/>
        <end position="26"/>
    </location>
</feature>
<reference evidence="2 3" key="1">
    <citation type="submission" date="2016-10" db="EMBL/GenBank/DDBJ databases">
        <authorList>
            <person name="de Groot N.N."/>
        </authorList>
    </citation>
    <scope>NUCLEOTIDE SEQUENCE [LARGE SCALE GENOMIC DNA]</scope>
    <source>
        <strain evidence="2 3">DSM 17890</strain>
    </source>
</reference>
<dbReference type="Proteomes" id="UP000199118">
    <property type="component" value="Unassembled WGS sequence"/>
</dbReference>
<protein>
    <submittedName>
        <fullName evidence="2">Uncharacterized protein</fullName>
    </submittedName>
</protein>
<sequence length="242" mass="25438">MQRPDIWAGWSDDVSSSHVDAGDGERFAEQERRLRVAVRRHRRAGVPSLPGPYGDAGPIGFGRGGLEAVAVETVIPDPKTGEARVHAARAVRRKGPAALDGLPKALQDAAREYAGLAEMVASVRAPGDGPRTGLGDGGAAARCEWSLKLRACEAAIGSDMALAARGVRAHADRGRRSLRVIDVVNAVALDGLTVAELLRRSGWSRGPSTRRAVLSAYLGGVERLAVLLGYISAERPLTGKSA</sequence>
<dbReference type="AlphaFoldDB" id="A0A1H3FGA1"/>
<evidence type="ECO:0000313" key="2">
    <source>
        <dbReference type="EMBL" id="SDX90072.1"/>
    </source>
</evidence>
<accession>A0A1H3FGA1</accession>